<dbReference type="InterPro" id="IPR036955">
    <property type="entry name" value="AP2/ERF_dom_sf"/>
</dbReference>
<dbReference type="GO" id="GO:0005634">
    <property type="term" value="C:nucleus"/>
    <property type="evidence" value="ECO:0007669"/>
    <property type="project" value="UniProtKB-SubCell"/>
</dbReference>
<dbReference type="Pfam" id="PF00847">
    <property type="entry name" value="AP2"/>
    <property type="match status" value="2"/>
</dbReference>
<dbReference type="FunFam" id="3.30.730.10:FF:000001">
    <property type="entry name" value="Ethylene-responsive transcription factor 2"/>
    <property type="match status" value="1"/>
</dbReference>
<evidence type="ECO:0000256" key="6">
    <source>
        <dbReference type="ARBA" id="ARBA00024343"/>
    </source>
</evidence>
<reference evidence="9" key="1">
    <citation type="journal article" date="2023" name="Plant J.">
        <title>Genome sequences and population genomics provide insights into the demographic history, inbreeding, and mutation load of two 'living fossil' tree species of Dipteronia.</title>
        <authorList>
            <person name="Feng Y."/>
            <person name="Comes H.P."/>
            <person name="Chen J."/>
            <person name="Zhu S."/>
            <person name="Lu R."/>
            <person name="Zhang X."/>
            <person name="Li P."/>
            <person name="Qiu J."/>
            <person name="Olsen K.M."/>
            <person name="Qiu Y."/>
        </authorList>
    </citation>
    <scope>NUCLEOTIDE SEQUENCE</scope>
    <source>
        <strain evidence="9">NBL</strain>
    </source>
</reference>
<dbReference type="InterPro" id="IPR001471">
    <property type="entry name" value="AP2/ERF_dom"/>
</dbReference>
<feature type="domain" description="AP2/ERF" evidence="8">
    <location>
        <begin position="272"/>
        <end position="331"/>
    </location>
</feature>
<accession>A0AAD9ZXZ9</accession>
<evidence type="ECO:0000313" key="10">
    <source>
        <dbReference type="Proteomes" id="UP001281410"/>
    </source>
</evidence>
<dbReference type="GO" id="GO:0003700">
    <property type="term" value="F:DNA-binding transcription factor activity"/>
    <property type="evidence" value="ECO:0007669"/>
    <property type="project" value="InterPro"/>
</dbReference>
<evidence type="ECO:0000256" key="5">
    <source>
        <dbReference type="ARBA" id="ARBA00023242"/>
    </source>
</evidence>
<keyword evidence="5" id="KW-0539">Nucleus</keyword>
<dbReference type="SUPFAM" id="SSF54171">
    <property type="entry name" value="DNA-binding domain"/>
    <property type="match status" value="2"/>
</dbReference>
<evidence type="ECO:0000256" key="1">
    <source>
        <dbReference type="ARBA" id="ARBA00004123"/>
    </source>
</evidence>
<proteinExistence type="inferred from homology"/>
<evidence type="ECO:0000259" key="8">
    <source>
        <dbReference type="PROSITE" id="PS51032"/>
    </source>
</evidence>
<dbReference type="PANTHER" id="PTHR31190">
    <property type="entry name" value="DNA-BINDING DOMAIN"/>
    <property type="match status" value="1"/>
</dbReference>
<feature type="compositionally biased region" description="Low complexity" evidence="7">
    <location>
        <begin position="172"/>
        <end position="183"/>
    </location>
</feature>
<evidence type="ECO:0000256" key="3">
    <source>
        <dbReference type="ARBA" id="ARBA00023125"/>
    </source>
</evidence>
<comment type="subcellular location">
    <subcellularLocation>
        <location evidence="1">Nucleus</location>
    </subcellularLocation>
</comment>
<gene>
    <name evidence="9" type="ORF">Dsin_026486</name>
</gene>
<sequence>MHQVTQNRISFSWQSVRRYLLNDDLDIPDTFIPPETTRFGCSDLEADKALHDAINVGWITFDQLDECENDETPPVAAARESHSPPPMAMSFKGVRRRPWGKYAAEIRDPKRNGARIWLGTYETPEDAALAYDQAAFKMRGSKAKLNFPHLIGSDNVMPVRVCNKRSSPEPSLSFLLSSSSSTPLKDESLTSKRRKSETNSAARAGSLSLISGLFLMENWGDLLLKVEDAEDMVVYGALRDAANSGWNPPSEVLHNTNVAAAASTSADAGEVCDKGVRRRPWGKCTAEIRDPKKNGARIWLGTYESVEDAALAYDQAACKLQDLQANPRLLN</sequence>
<dbReference type="GO" id="GO:0009873">
    <property type="term" value="P:ethylene-activated signaling pathway"/>
    <property type="evidence" value="ECO:0007669"/>
    <property type="project" value="InterPro"/>
</dbReference>
<dbReference type="PRINTS" id="PR00367">
    <property type="entry name" value="ETHRSPELEMNT"/>
</dbReference>
<evidence type="ECO:0000256" key="7">
    <source>
        <dbReference type="SAM" id="MobiDB-lite"/>
    </source>
</evidence>
<dbReference type="AlphaFoldDB" id="A0AAD9ZXZ9"/>
<dbReference type="Proteomes" id="UP001281410">
    <property type="component" value="Unassembled WGS sequence"/>
</dbReference>
<dbReference type="GO" id="GO:0003677">
    <property type="term" value="F:DNA binding"/>
    <property type="evidence" value="ECO:0007669"/>
    <property type="project" value="UniProtKB-KW"/>
</dbReference>
<evidence type="ECO:0000313" key="9">
    <source>
        <dbReference type="EMBL" id="KAK3195176.1"/>
    </source>
</evidence>
<dbReference type="EMBL" id="JANJYJ010000008">
    <property type="protein sequence ID" value="KAK3195176.1"/>
    <property type="molecule type" value="Genomic_DNA"/>
</dbReference>
<evidence type="ECO:0000256" key="2">
    <source>
        <dbReference type="ARBA" id="ARBA00023015"/>
    </source>
</evidence>
<comment type="similarity">
    <text evidence="6">Belongs to the AP2/ERF transcription factor family. ERF subfamily.</text>
</comment>
<dbReference type="InterPro" id="IPR044808">
    <property type="entry name" value="ERF_plant"/>
</dbReference>
<keyword evidence="10" id="KW-1185">Reference proteome</keyword>
<dbReference type="Gene3D" id="3.30.730.10">
    <property type="entry name" value="AP2/ERF domain"/>
    <property type="match status" value="2"/>
</dbReference>
<comment type="caution">
    <text evidence="9">The sequence shown here is derived from an EMBL/GenBank/DDBJ whole genome shotgun (WGS) entry which is preliminary data.</text>
</comment>
<keyword evidence="4" id="KW-0804">Transcription</keyword>
<evidence type="ECO:0000256" key="4">
    <source>
        <dbReference type="ARBA" id="ARBA00023163"/>
    </source>
</evidence>
<feature type="domain" description="AP2/ERF" evidence="8">
    <location>
        <begin position="90"/>
        <end position="148"/>
    </location>
</feature>
<dbReference type="PANTHER" id="PTHR31190:SF102">
    <property type="entry name" value="AP2_ERF DOMAIN-CONTAINING PROTEIN"/>
    <property type="match status" value="1"/>
</dbReference>
<name>A0AAD9ZXZ9_9ROSI</name>
<dbReference type="InterPro" id="IPR016177">
    <property type="entry name" value="DNA-bd_dom_sf"/>
</dbReference>
<organism evidence="9 10">
    <name type="scientific">Dipteronia sinensis</name>
    <dbReference type="NCBI Taxonomy" id="43782"/>
    <lineage>
        <taxon>Eukaryota</taxon>
        <taxon>Viridiplantae</taxon>
        <taxon>Streptophyta</taxon>
        <taxon>Embryophyta</taxon>
        <taxon>Tracheophyta</taxon>
        <taxon>Spermatophyta</taxon>
        <taxon>Magnoliopsida</taxon>
        <taxon>eudicotyledons</taxon>
        <taxon>Gunneridae</taxon>
        <taxon>Pentapetalae</taxon>
        <taxon>rosids</taxon>
        <taxon>malvids</taxon>
        <taxon>Sapindales</taxon>
        <taxon>Sapindaceae</taxon>
        <taxon>Hippocastanoideae</taxon>
        <taxon>Acereae</taxon>
        <taxon>Dipteronia</taxon>
    </lineage>
</organism>
<dbReference type="CDD" id="cd00018">
    <property type="entry name" value="AP2"/>
    <property type="match status" value="2"/>
</dbReference>
<protein>
    <recommendedName>
        <fullName evidence="8">AP2/ERF domain-containing protein</fullName>
    </recommendedName>
</protein>
<keyword evidence="3" id="KW-0238">DNA-binding</keyword>
<feature type="region of interest" description="Disordered" evidence="7">
    <location>
        <begin position="172"/>
        <end position="201"/>
    </location>
</feature>
<keyword evidence="2" id="KW-0805">Transcription regulation</keyword>
<dbReference type="PROSITE" id="PS51032">
    <property type="entry name" value="AP2_ERF"/>
    <property type="match status" value="2"/>
</dbReference>
<dbReference type="SMART" id="SM00380">
    <property type="entry name" value="AP2"/>
    <property type="match status" value="2"/>
</dbReference>